<dbReference type="EMBL" id="JAQLXW010000027">
    <property type="protein sequence ID" value="MDB8004884.1"/>
    <property type="molecule type" value="Genomic_DNA"/>
</dbReference>
<dbReference type="Gene3D" id="2.60.120.560">
    <property type="entry name" value="Exo-inulinase, domain 1"/>
    <property type="match status" value="1"/>
</dbReference>
<dbReference type="Gene3D" id="2.60.120.260">
    <property type="entry name" value="Galactose-binding domain-like"/>
    <property type="match status" value="1"/>
</dbReference>
<keyword evidence="2" id="KW-0812">Transmembrane</keyword>
<sequence length="895" mass="98575">MGILKRITALAIGAAIMCTAVNTVFAENNNRGDTVNIKIDGSKANTSENFLYRGQGMISCNGSSRLLLDYKEKNPESYDKILEHLYGKNGLKFTHFKVEMGADVNTSSGTEPATMRYEDEKADVTRGAGFQLAADIKKINPDVTLDMLWWSEPKWVSDSSDVYAARYKWYKQTLDAAYETYGLVFDYVSANQNERAVDTDWIIYLSKALKSEKDCPYDYSEIKIVAADECGTWGISRLMMKNKELCDAVDVIGSHYTSFADDTTKKLAEEYGKELWFSEGSSPMTYAQSAYRFDEGNSGLTGLNGVLDIANRMITMVSGGYMTLYEYQPAVAGYYDGVTYCHKQLINACTPWNGYYTLDSGYYMNLHFSQFMDKGWSFIFDACYGDAKVGGDGHALVDAKYSYITACSAEGDYSTIITNTTSEPITYNFEVSNLAKAGNEVYVWETRGPDEGQEYNANYFKKISTVTPENGKYSVTIKPYSMITVSTLNISEPEFDVPQESDNKLLSLPYTDDFGYSDEFLSSRGNAPLYTTDEGGAFEVAEKNGEKVLMQKITKDIKANEWGGTPDPTTNFGDDRWYNYSVSADILTDGKDSYAGVGLRYILADSGRSGYSVTLYENGNWNFFGGKKKVLDGNIADFDSSKWHNIKISALNNDITVSVDGEKIIDYKAEEGGYSAGRAALYSSYNNCCFDNVKVEATDSVQPYVNKFDNFDNIFTYSENGWEHSTMDSFKNYKRTISHGAEGAYFTVDFEGTGIILTGVQKGDTVVSIEVDGKTVNKEYTVSKTGNRQSFSLINGLEQGSHTLKLTVVSGSCSVDAAQVLYDYEAVNKAVISETSSVAESTDSSDSVPEDNDKSAKSNGGKGSFPFVPVAVGAVAVAAAIGAGVAIAKMKKKKD</sequence>
<feature type="signal peptide" evidence="3">
    <location>
        <begin position="1"/>
        <end position="26"/>
    </location>
</feature>
<dbReference type="PANTHER" id="PTHR15172:SF1">
    <property type="entry name" value="GALACTOCEREBROSIDASE"/>
    <property type="match status" value="1"/>
</dbReference>
<reference evidence="6" key="1">
    <citation type="submission" date="2023-01" db="EMBL/GenBank/DDBJ databases">
        <title>Human gut microbiome strain richness.</title>
        <authorList>
            <person name="Chen-Liaw A."/>
        </authorList>
    </citation>
    <scope>NUCLEOTIDE SEQUENCE</scope>
    <source>
        <strain evidence="6">1001283st1_G1_1001283B150217_161031</strain>
    </source>
</reference>
<accession>A0AAW6D2N2</accession>
<evidence type="ECO:0000313" key="6">
    <source>
        <dbReference type="EMBL" id="MDB8004884.1"/>
    </source>
</evidence>
<feature type="transmembrane region" description="Helical" evidence="2">
    <location>
        <begin position="867"/>
        <end position="888"/>
    </location>
</feature>
<evidence type="ECO:0000256" key="1">
    <source>
        <dbReference type="SAM" id="MobiDB-lite"/>
    </source>
</evidence>
<feature type="chain" id="PRO_5043778603" evidence="3">
    <location>
        <begin position="27"/>
        <end position="895"/>
    </location>
</feature>
<evidence type="ECO:0000313" key="7">
    <source>
        <dbReference type="Proteomes" id="UP001210809"/>
    </source>
</evidence>
<evidence type="ECO:0000256" key="2">
    <source>
        <dbReference type="SAM" id="Phobius"/>
    </source>
</evidence>
<keyword evidence="3" id="KW-0732">Signal</keyword>
<feature type="compositionally biased region" description="Low complexity" evidence="1">
    <location>
        <begin position="838"/>
        <end position="847"/>
    </location>
</feature>
<feature type="domain" description="Glycosyl hydrolase family 59 catalytic" evidence="4">
    <location>
        <begin position="54"/>
        <end position="370"/>
    </location>
</feature>
<dbReference type="InterPro" id="IPR010496">
    <property type="entry name" value="AL/BT2_dom"/>
</dbReference>
<evidence type="ECO:0000256" key="3">
    <source>
        <dbReference type="SAM" id="SignalP"/>
    </source>
</evidence>
<dbReference type="InterPro" id="IPR017853">
    <property type="entry name" value="GH"/>
</dbReference>
<dbReference type="GO" id="GO:0016020">
    <property type="term" value="C:membrane"/>
    <property type="evidence" value="ECO:0007669"/>
    <property type="project" value="GOC"/>
</dbReference>
<feature type="region of interest" description="Disordered" evidence="1">
    <location>
        <begin position="838"/>
        <end position="863"/>
    </location>
</feature>
<dbReference type="AlphaFoldDB" id="A0AAW6D2N2"/>
<keyword evidence="2" id="KW-1133">Transmembrane helix</keyword>
<dbReference type="SUPFAM" id="SSF51445">
    <property type="entry name" value="(Trans)glycosidases"/>
    <property type="match status" value="1"/>
</dbReference>
<evidence type="ECO:0000259" key="5">
    <source>
        <dbReference type="Pfam" id="PF06439"/>
    </source>
</evidence>
<dbReference type="Gene3D" id="3.20.20.80">
    <property type="entry name" value="Glycosidases"/>
    <property type="match status" value="1"/>
</dbReference>
<dbReference type="PANTHER" id="PTHR15172">
    <property type="entry name" value="GALACTOCEREBROSIDASE"/>
    <property type="match status" value="1"/>
</dbReference>
<dbReference type="GO" id="GO:0005764">
    <property type="term" value="C:lysosome"/>
    <property type="evidence" value="ECO:0007669"/>
    <property type="project" value="TreeGrafter"/>
</dbReference>
<dbReference type="GO" id="GO:0004336">
    <property type="term" value="F:galactosylceramidase activity"/>
    <property type="evidence" value="ECO:0007669"/>
    <property type="project" value="InterPro"/>
</dbReference>
<dbReference type="Gene3D" id="2.60.40.1180">
    <property type="entry name" value="Golgi alpha-mannosidase II"/>
    <property type="match status" value="1"/>
</dbReference>
<protein>
    <submittedName>
        <fullName evidence="6">Glycosyl hydrolase family 59</fullName>
    </submittedName>
</protein>
<dbReference type="InterPro" id="IPR013780">
    <property type="entry name" value="Glyco_hydro_b"/>
</dbReference>
<comment type="caution">
    <text evidence="6">The sequence shown here is derived from an EMBL/GenBank/DDBJ whole genome shotgun (WGS) entry which is preliminary data.</text>
</comment>
<keyword evidence="6" id="KW-0378">Hydrolase</keyword>
<dbReference type="InterPro" id="IPR001286">
    <property type="entry name" value="Glyco_hydro_59"/>
</dbReference>
<evidence type="ECO:0000259" key="4">
    <source>
        <dbReference type="Pfam" id="PF02057"/>
    </source>
</evidence>
<proteinExistence type="predicted"/>
<dbReference type="InterPro" id="IPR049161">
    <property type="entry name" value="GH59_cat"/>
</dbReference>
<dbReference type="GO" id="GO:0006683">
    <property type="term" value="P:galactosylceramide catabolic process"/>
    <property type="evidence" value="ECO:0007669"/>
    <property type="project" value="InterPro"/>
</dbReference>
<dbReference type="Pfam" id="PF06439">
    <property type="entry name" value="3keto-disac_hyd"/>
    <property type="match status" value="1"/>
</dbReference>
<name>A0AAW6D2N2_9FIRM</name>
<gene>
    <name evidence="6" type="ORF">PNE09_12565</name>
</gene>
<dbReference type="Pfam" id="PF02057">
    <property type="entry name" value="Glyco_hydro_59"/>
    <property type="match status" value="1"/>
</dbReference>
<dbReference type="Proteomes" id="UP001210809">
    <property type="component" value="Unassembled WGS sequence"/>
</dbReference>
<keyword evidence="2" id="KW-0472">Membrane</keyword>
<organism evidence="6 7">
    <name type="scientific">[Eubacterium] siraeum</name>
    <dbReference type="NCBI Taxonomy" id="39492"/>
    <lineage>
        <taxon>Bacteria</taxon>
        <taxon>Bacillati</taxon>
        <taxon>Bacillota</taxon>
        <taxon>Clostridia</taxon>
        <taxon>Eubacteriales</taxon>
        <taxon>Oscillospiraceae</taxon>
        <taxon>Oscillospiraceae incertae sedis</taxon>
    </lineage>
</organism>
<feature type="domain" description="3-keto-alpha-glucoside-1,2-lyase/3-keto-2-hydroxy-glucal hydratase" evidence="5">
    <location>
        <begin position="579"/>
        <end position="695"/>
    </location>
</feature>